<sequence>MARRSRGRRGWRVARHGRLVAGRRGCRRGHGVTGATGGPAAAGAGAASAWPGAAGRLAAAGASAWPSAAGTSGSGRGARRGGQRGHGCAWLVGLVGMACRSCDGSWAGLASFGGGHFGRRHRRQTGDEPMLVRASSAPARGASARRRGGRAPRPPPSATVVPSSVDVDDTDTRKMLYN</sequence>
<accession>A0A2T8KHZ5</accession>
<dbReference type="AlphaFoldDB" id="A0A2T8KHZ5"/>
<proteinExistence type="predicted"/>
<feature type="compositionally biased region" description="Low complexity" evidence="1">
    <location>
        <begin position="133"/>
        <end position="142"/>
    </location>
</feature>
<dbReference type="Proteomes" id="UP000243499">
    <property type="component" value="Chromosome 3"/>
</dbReference>
<evidence type="ECO:0000313" key="2">
    <source>
        <dbReference type="EMBL" id="PVH61800.1"/>
    </source>
</evidence>
<organism evidence="2">
    <name type="scientific">Panicum hallii</name>
    <dbReference type="NCBI Taxonomy" id="206008"/>
    <lineage>
        <taxon>Eukaryota</taxon>
        <taxon>Viridiplantae</taxon>
        <taxon>Streptophyta</taxon>
        <taxon>Embryophyta</taxon>
        <taxon>Tracheophyta</taxon>
        <taxon>Spermatophyta</taxon>
        <taxon>Magnoliopsida</taxon>
        <taxon>Liliopsida</taxon>
        <taxon>Poales</taxon>
        <taxon>Poaceae</taxon>
        <taxon>PACMAD clade</taxon>
        <taxon>Panicoideae</taxon>
        <taxon>Panicodae</taxon>
        <taxon>Paniceae</taxon>
        <taxon>Panicinae</taxon>
        <taxon>Panicum</taxon>
        <taxon>Panicum sect. Panicum</taxon>
    </lineage>
</organism>
<feature type="region of interest" description="Disordered" evidence="1">
    <location>
        <begin position="113"/>
        <end position="178"/>
    </location>
</feature>
<name>A0A2T8KHZ5_9POAL</name>
<gene>
    <name evidence="2" type="ORF">PAHAL_3G125500</name>
</gene>
<dbReference type="EMBL" id="CM008048">
    <property type="protein sequence ID" value="PVH61800.1"/>
    <property type="molecule type" value="Genomic_DNA"/>
</dbReference>
<reference evidence="2" key="1">
    <citation type="submission" date="2018-04" db="EMBL/GenBank/DDBJ databases">
        <title>WGS assembly of Panicum hallii.</title>
        <authorList>
            <person name="Lovell J."/>
            <person name="Jenkins J."/>
            <person name="Lowry D."/>
            <person name="Mamidi S."/>
            <person name="Sreedasyam A."/>
            <person name="Weng X."/>
            <person name="Barry K."/>
            <person name="Bonette J."/>
            <person name="Campitelli B."/>
            <person name="Daum C."/>
            <person name="Gordon S."/>
            <person name="Gould B."/>
            <person name="Lipzen A."/>
            <person name="Macqueen A."/>
            <person name="Palacio-Mejia J."/>
            <person name="Plott C."/>
            <person name="Shakirov E."/>
            <person name="Shu S."/>
            <person name="Yoshinaga Y."/>
            <person name="Zane M."/>
            <person name="Rokhsar D."/>
            <person name="Grimwood J."/>
            <person name="Schmutz J."/>
            <person name="Juenger T."/>
        </authorList>
    </citation>
    <scope>NUCLEOTIDE SEQUENCE [LARGE SCALE GENOMIC DNA]</scope>
    <source>
        <strain evidence="2">FIL2</strain>
    </source>
</reference>
<protein>
    <submittedName>
        <fullName evidence="2">Uncharacterized protein</fullName>
    </submittedName>
</protein>
<evidence type="ECO:0000256" key="1">
    <source>
        <dbReference type="SAM" id="MobiDB-lite"/>
    </source>
</evidence>
<dbReference type="Gramene" id="PVH61800">
    <property type="protein sequence ID" value="PVH61800"/>
    <property type="gene ID" value="PAHAL_3G125500"/>
</dbReference>